<keyword evidence="10" id="KW-0413">Isomerase</keyword>
<dbReference type="InterPro" id="IPR005846">
    <property type="entry name" value="A-D-PHexomutase_a/b/a-III"/>
</dbReference>
<dbReference type="EMBL" id="JYNZ01000002">
    <property type="protein sequence ID" value="KXK27231.1"/>
    <property type="molecule type" value="Genomic_DNA"/>
</dbReference>
<feature type="domain" description="Alpha-D-phosphohexomutase alpha/beta/alpha" evidence="6">
    <location>
        <begin position="5"/>
        <end position="118"/>
    </location>
</feature>
<accession>A0A136M011</accession>
<evidence type="ECO:0000256" key="2">
    <source>
        <dbReference type="ARBA" id="ARBA00006047"/>
    </source>
</evidence>
<dbReference type="EC" id="5.4.2.2" evidence="10"/>
<dbReference type="Pfam" id="PF02879">
    <property type="entry name" value="PGM_PMM_II"/>
    <property type="match status" value="1"/>
</dbReference>
<dbReference type="InterPro" id="IPR016066">
    <property type="entry name" value="A-D-PHexomutase_CS"/>
</dbReference>
<dbReference type="PRINTS" id="PR00509">
    <property type="entry name" value="PGMPMM"/>
</dbReference>
<dbReference type="Gene3D" id="3.40.120.10">
    <property type="entry name" value="Alpha-D-Glucose-1,6-Bisphosphate, subunit A, domain 3"/>
    <property type="match status" value="3"/>
</dbReference>
<comment type="similarity">
    <text evidence="2">Belongs to the glycogen phosphorylase family.</text>
</comment>
<evidence type="ECO:0000256" key="5">
    <source>
        <dbReference type="ARBA" id="ARBA00022553"/>
    </source>
</evidence>
<comment type="similarity">
    <text evidence="3">Belongs to the phosphohexose mutase family.</text>
</comment>
<dbReference type="InterPro" id="IPR036900">
    <property type="entry name" value="A-D-PHexomutase_C_sf"/>
</dbReference>
<evidence type="ECO:0000259" key="8">
    <source>
        <dbReference type="Pfam" id="PF02880"/>
    </source>
</evidence>
<feature type="domain" description="Alpha-D-phosphohexomutase alpha/beta/alpha" evidence="7">
    <location>
        <begin position="152"/>
        <end position="252"/>
    </location>
</feature>
<dbReference type="PATRIC" id="fig|1617426.3.peg.101"/>
<dbReference type="InterPro" id="IPR005844">
    <property type="entry name" value="A-D-PHexomutase_a/b/a-I"/>
</dbReference>
<dbReference type="PROSITE" id="PS00710">
    <property type="entry name" value="PGM_PMM"/>
    <property type="match status" value="1"/>
</dbReference>
<dbReference type="AlphaFoldDB" id="A0A136M011"/>
<dbReference type="InterPro" id="IPR000811">
    <property type="entry name" value="Glyco_trans_35"/>
</dbReference>
<organism evidence="10 11">
    <name type="scientific">candidate division WS6 bacterium OLB20</name>
    <dbReference type="NCBI Taxonomy" id="1617426"/>
    <lineage>
        <taxon>Bacteria</taxon>
        <taxon>Candidatus Dojkabacteria</taxon>
    </lineage>
</organism>
<dbReference type="Pfam" id="PF11897">
    <property type="entry name" value="DUF3417"/>
    <property type="match status" value="1"/>
</dbReference>
<dbReference type="Pfam" id="PF02880">
    <property type="entry name" value="PGM_PMM_III"/>
    <property type="match status" value="1"/>
</dbReference>
<dbReference type="Proteomes" id="UP000070457">
    <property type="component" value="Unassembled WGS sequence"/>
</dbReference>
<keyword evidence="4" id="KW-0021">Allosteric enzyme</keyword>
<evidence type="ECO:0000259" key="9">
    <source>
        <dbReference type="Pfam" id="PF11897"/>
    </source>
</evidence>
<dbReference type="Gene3D" id="3.30.310.50">
    <property type="entry name" value="Alpha-D-phosphohexomutase, C-terminal domain"/>
    <property type="match status" value="1"/>
</dbReference>
<evidence type="ECO:0000256" key="1">
    <source>
        <dbReference type="ARBA" id="ARBA00001275"/>
    </source>
</evidence>
<dbReference type="InterPro" id="IPR005845">
    <property type="entry name" value="A-D-PHexomutase_a/b/a-II"/>
</dbReference>
<dbReference type="GO" id="GO:0008184">
    <property type="term" value="F:glycogen phosphorylase activity"/>
    <property type="evidence" value="ECO:0007669"/>
    <property type="project" value="InterPro"/>
</dbReference>
<reference evidence="10 11" key="1">
    <citation type="submission" date="2015-02" db="EMBL/GenBank/DDBJ databases">
        <title>Improved understanding of the partial-nitritation anammox process through 23 genomes representing the majority of the microbial community.</title>
        <authorList>
            <person name="Speth D.R."/>
            <person name="In T Zandt M."/>
            <person name="Guerrero Cruz S."/>
            <person name="Jetten M.S."/>
            <person name="Dutilh B.E."/>
        </authorList>
    </citation>
    <scope>NUCLEOTIDE SEQUENCE [LARGE SCALE GENOMIC DNA]</scope>
    <source>
        <strain evidence="10">OLB20</strain>
    </source>
</reference>
<dbReference type="GO" id="GO:0000287">
    <property type="term" value="F:magnesium ion binding"/>
    <property type="evidence" value="ECO:0007669"/>
    <property type="project" value="InterPro"/>
</dbReference>
<keyword evidence="5" id="KW-0597">Phosphoprotein</keyword>
<evidence type="ECO:0000256" key="4">
    <source>
        <dbReference type="ARBA" id="ARBA00022533"/>
    </source>
</evidence>
<evidence type="ECO:0000313" key="10">
    <source>
        <dbReference type="EMBL" id="KXK27231.1"/>
    </source>
</evidence>
<dbReference type="Pfam" id="PF02878">
    <property type="entry name" value="PGM_PMM_I"/>
    <property type="match status" value="1"/>
</dbReference>
<protein>
    <submittedName>
        <fullName evidence="10">Phosphomannomutase/phosphoglucomutase</fullName>
        <ecNumber evidence="10">5.4.2.2</ecNumber>
    </submittedName>
</protein>
<dbReference type="GO" id="GO:0005975">
    <property type="term" value="P:carbohydrate metabolic process"/>
    <property type="evidence" value="ECO:0007669"/>
    <property type="project" value="InterPro"/>
</dbReference>
<dbReference type="InterPro" id="IPR016055">
    <property type="entry name" value="A-D-PHexomutase_a/b/a-I/II/III"/>
</dbReference>
<dbReference type="PANTHER" id="PTHR42655:SF1">
    <property type="entry name" value="GLYCOGEN PHOSPHORYLASE"/>
    <property type="match status" value="1"/>
</dbReference>
<name>A0A136M011_9BACT</name>
<dbReference type="InterPro" id="IPR052182">
    <property type="entry name" value="Glycogen/Maltodextrin_Phosph"/>
</dbReference>
<sequence>MNTQNVFHAYDVRGIVPDELNASLVYKIAHAYFSLVDGQRYIIGYDMRETSADLFTAFVRAAHDLGKEIESVGMVTTDMLYFALGRYEYDGGIMITASHNPKIYNGIKMMARGVVPVSMQELKERFDSVSVEVPHDLLERKADIPVKQSSSDYVDHVLGCVDINAIPPLKVVVDAGNGMGGLNARKVLERLPSVEVIEMYFEPNANFPHHEANPVIRSNTKELGQMVVAERADLGIAYDGDGDRCLFVDSKGEYVPGHLMVALFARYYMQKEQGARIAYEHRNVYAIQHEIREMGGEGVPVRAGHSFFKERMHNDGIIFGGESSAHYYFRDTYFADNGVLPFLILFEMLGNYQTTLRELLSYYRENFFASGELNFMLNEGTDPAHVKDAFHAELHPVRDEEPDGLVMEFDNWRFNARMSNTEPVMRINIEALASDQLDESILTIHEIMSSFGTFLGDGSARSADELKITAKDRFEMLLDNLWYTWNPHYILPIVDLYGDGWRKNSPPGEFSSQYGIKKLSQVLDDKSWEIEQNVRLFEAYMDESLPTWFSRFISEDQNGVFRILKEKPVAYFSLEYGLVDWLQIYSGGLGVLAGDFIKEASDMGIPFAAVGIFYHQGYFHQDFDGNGLQQETYIEQRPEEYPLELVTDDEGKPLTGEIEIIDHPVYFRAWKLHVGKTPLYLLDTNFEKNERQEDRMITAHLYGGDQDTRIRQEILLGIGGPRLLERLGIKPALYHMNEGHSGFLVLEIARQFIEGEGKSFDEAIAMVDERLVFTNHTLKQAGNDIFSYELMERYFGTYLDNLHTDMGRVFELGKDDLYAHGDFSMTVLGLRNAKISNAVSLLHGEAAKRLWPDFGLVPVTNGVHMPTWVSPEIHALLDKYVGEDWHFPGRTVDYEKVQQIPDDELWETHLERKNKLITTLNNELALELDPEALTIAWSRRLTSYKRPDMIVSDLERLKQLVQTAGKPVQILIAGKAHPRDGIGKDLLQKMNQSVSQPEFRNRVVVVPGYNWQLARRMVSGADVWLNTPYRFEEASGTSGMKAAANGVLQLTTKDGWTDEVDWFQKGWLISEENPVDSLHDTLEYKIIPLYFDHNGSGYNEDWLQMMKNTMQTVLEHYSTVRMMKQYLDLIYKPVLDGL</sequence>
<evidence type="ECO:0000259" key="7">
    <source>
        <dbReference type="Pfam" id="PF02879"/>
    </source>
</evidence>
<dbReference type="InterPro" id="IPR005841">
    <property type="entry name" value="Alpha-D-phosphohexomutase_SF"/>
</dbReference>
<dbReference type="SUPFAM" id="SSF53756">
    <property type="entry name" value="UDP-Glycosyltransferase/glycogen phosphorylase"/>
    <property type="match status" value="1"/>
</dbReference>
<dbReference type="STRING" id="1617426.TR69_WS6001000099"/>
<feature type="domain" description="Alpha-D-phosphohexomutase alpha/beta/alpha" evidence="8">
    <location>
        <begin position="257"/>
        <end position="361"/>
    </location>
</feature>
<dbReference type="GO" id="GO:0004614">
    <property type="term" value="F:phosphoglucomutase activity"/>
    <property type="evidence" value="ECO:0007669"/>
    <property type="project" value="UniProtKB-EC"/>
</dbReference>
<evidence type="ECO:0000313" key="11">
    <source>
        <dbReference type="Proteomes" id="UP000070457"/>
    </source>
</evidence>
<dbReference type="PANTHER" id="PTHR42655">
    <property type="entry name" value="GLYCOGEN PHOSPHORYLASE"/>
    <property type="match status" value="1"/>
</dbReference>
<dbReference type="Gene3D" id="3.40.50.2000">
    <property type="entry name" value="Glycogen Phosphorylase B"/>
    <property type="match status" value="3"/>
</dbReference>
<gene>
    <name evidence="10" type="primary">algC</name>
    <name evidence="10" type="ORF">TR69_WS6001000099</name>
</gene>
<evidence type="ECO:0000256" key="3">
    <source>
        <dbReference type="ARBA" id="ARBA00010231"/>
    </source>
</evidence>
<evidence type="ECO:0000259" key="6">
    <source>
        <dbReference type="Pfam" id="PF02878"/>
    </source>
</evidence>
<dbReference type="GO" id="GO:0030170">
    <property type="term" value="F:pyridoxal phosphate binding"/>
    <property type="evidence" value="ECO:0007669"/>
    <property type="project" value="InterPro"/>
</dbReference>
<dbReference type="Pfam" id="PF00343">
    <property type="entry name" value="Phosphorylase"/>
    <property type="match status" value="1"/>
</dbReference>
<dbReference type="NCBIfam" id="TIGR02094">
    <property type="entry name" value="more_P_ylases"/>
    <property type="match status" value="1"/>
</dbReference>
<dbReference type="InterPro" id="IPR011834">
    <property type="entry name" value="Agluc_phsphrylas"/>
</dbReference>
<comment type="catalytic activity">
    <reaction evidence="1">
        <text>[(1-&gt;4)-alpha-D-glucosyl](n) + phosphate = [(1-&gt;4)-alpha-D-glucosyl](n-1) + alpha-D-glucose 1-phosphate</text>
        <dbReference type="Rhea" id="RHEA:41732"/>
        <dbReference type="Rhea" id="RHEA-COMP:9584"/>
        <dbReference type="Rhea" id="RHEA-COMP:9586"/>
        <dbReference type="ChEBI" id="CHEBI:15444"/>
        <dbReference type="ChEBI" id="CHEBI:43474"/>
        <dbReference type="ChEBI" id="CHEBI:58601"/>
        <dbReference type="EC" id="2.4.1.1"/>
    </reaction>
</comment>
<dbReference type="SUPFAM" id="SSF55957">
    <property type="entry name" value="Phosphoglucomutase, C-terminal domain"/>
    <property type="match status" value="1"/>
</dbReference>
<feature type="domain" description="DUF3417" evidence="9">
    <location>
        <begin position="474"/>
        <end position="580"/>
    </location>
</feature>
<dbReference type="CDD" id="cd03089">
    <property type="entry name" value="PMM_PGM"/>
    <property type="match status" value="1"/>
</dbReference>
<dbReference type="InterPro" id="IPR024517">
    <property type="entry name" value="Glycogen_phosphorylase_DUF3417"/>
</dbReference>
<proteinExistence type="inferred from homology"/>
<comment type="caution">
    <text evidence="10">The sequence shown here is derived from an EMBL/GenBank/DDBJ whole genome shotgun (WGS) entry which is preliminary data.</text>
</comment>
<dbReference type="SUPFAM" id="SSF53738">
    <property type="entry name" value="Phosphoglucomutase, first 3 domains"/>
    <property type="match status" value="3"/>
</dbReference>